<gene>
    <name evidence="6" type="ORF">M501DRAFT_1002981</name>
</gene>
<dbReference type="Gene3D" id="2.30.170.40">
    <property type="entry name" value="Ribosomal protein L28/L24"/>
    <property type="match status" value="1"/>
</dbReference>
<proteinExistence type="inferred from homology"/>
<dbReference type="AlphaFoldDB" id="A0A9P4SBV5"/>
<dbReference type="InterPro" id="IPR026569">
    <property type="entry name" value="Ribosomal_bL28"/>
</dbReference>
<sequence length="231" mass="26519">MILRQPTTLPLRLASTTRTFTTTPSAQRYKPIFPPFSKPPPRVREPPLIPNDLAIPPYPHGPNKWFKQSNHGLYGGLTRRTGNNVSSKTKTKTRRKWLPNVNYKRIFSIALNRRVRVRVSTRVMRTIDKVGGLDEYLLGEKSARVRELGPLGWALRWRVLQTPYVRKRFRLQREALGLPDPEVEMGVRAEEVEAQVRSFDEKLDQEDREEGFVPGTDVELKARGEQGAVPV</sequence>
<dbReference type="InterPro" id="IPR034704">
    <property type="entry name" value="Ribosomal_bL28/bL31-like_sf"/>
</dbReference>
<dbReference type="HAMAP" id="MF_00373">
    <property type="entry name" value="Ribosomal_bL28"/>
    <property type="match status" value="1"/>
</dbReference>
<dbReference type="SUPFAM" id="SSF143800">
    <property type="entry name" value="L28p-like"/>
    <property type="match status" value="1"/>
</dbReference>
<name>A0A9P4SBV5_9PEZI</name>
<dbReference type="OrthoDB" id="361870at2759"/>
<evidence type="ECO:0000256" key="2">
    <source>
        <dbReference type="ARBA" id="ARBA00022980"/>
    </source>
</evidence>
<protein>
    <recommendedName>
        <fullName evidence="4">Large ribosomal subunit protein bL28m</fullName>
    </recommendedName>
</protein>
<keyword evidence="2" id="KW-0689">Ribosomal protein</keyword>
<dbReference type="EMBL" id="MU006094">
    <property type="protein sequence ID" value="KAF2839554.1"/>
    <property type="molecule type" value="Genomic_DNA"/>
</dbReference>
<dbReference type="Pfam" id="PF00830">
    <property type="entry name" value="Ribosomal_L28"/>
    <property type="match status" value="1"/>
</dbReference>
<dbReference type="FunFam" id="2.30.170.40:FF:000003">
    <property type="entry name" value="54S ribosomal protein L24"/>
    <property type="match status" value="1"/>
</dbReference>
<keyword evidence="3" id="KW-0687">Ribonucleoprotein</keyword>
<dbReference type="GO" id="GO:0005762">
    <property type="term" value="C:mitochondrial large ribosomal subunit"/>
    <property type="evidence" value="ECO:0007669"/>
    <property type="project" value="TreeGrafter"/>
</dbReference>
<comment type="function">
    <text evidence="5">Component of the mitochondrial ribosome (mitoribosome), a dedicated translation machinery responsible for the synthesis of mitochondrial genome-encoded proteins, including at least some of the essential transmembrane subunits of the mitochondrial respiratory chain. The mitoribosomes are attached to the mitochondrial inner membrane and translation products are cotranslationally integrated into the membrane.</text>
</comment>
<evidence type="ECO:0000313" key="6">
    <source>
        <dbReference type="EMBL" id="KAF2839554.1"/>
    </source>
</evidence>
<reference evidence="6" key="1">
    <citation type="journal article" date="2020" name="Stud. Mycol.">
        <title>101 Dothideomycetes genomes: a test case for predicting lifestyles and emergence of pathogens.</title>
        <authorList>
            <person name="Haridas S."/>
            <person name="Albert R."/>
            <person name="Binder M."/>
            <person name="Bloem J."/>
            <person name="Labutti K."/>
            <person name="Salamov A."/>
            <person name="Andreopoulos B."/>
            <person name="Baker S."/>
            <person name="Barry K."/>
            <person name="Bills G."/>
            <person name="Bluhm B."/>
            <person name="Cannon C."/>
            <person name="Castanera R."/>
            <person name="Culley D."/>
            <person name="Daum C."/>
            <person name="Ezra D."/>
            <person name="Gonzalez J."/>
            <person name="Henrissat B."/>
            <person name="Kuo A."/>
            <person name="Liang C."/>
            <person name="Lipzen A."/>
            <person name="Lutzoni F."/>
            <person name="Magnuson J."/>
            <person name="Mondo S."/>
            <person name="Nolan M."/>
            <person name="Ohm R."/>
            <person name="Pangilinan J."/>
            <person name="Park H.-J."/>
            <person name="Ramirez L."/>
            <person name="Alfaro M."/>
            <person name="Sun H."/>
            <person name="Tritt A."/>
            <person name="Yoshinaga Y."/>
            <person name="Zwiers L.-H."/>
            <person name="Turgeon B."/>
            <person name="Goodwin S."/>
            <person name="Spatafora J."/>
            <person name="Crous P."/>
            <person name="Grigoriev I."/>
        </authorList>
    </citation>
    <scope>NUCLEOTIDE SEQUENCE</scope>
    <source>
        <strain evidence="6">CBS 101060</strain>
    </source>
</reference>
<dbReference type="Proteomes" id="UP000799429">
    <property type="component" value="Unassembled WGS sequence"/>
</dbReference>
<dbReference type="PANTHER" id="PTHR13528">
    <property type="entry name" value="39S RIBOSOMAL PROTEIN L28, MITOCHONDRIAL"/>
    <property type="match status" value="1"/>
</dbReference>
<comment type="caution">
    <text evidence="6">The sequence shown here is derived from an EMBL/GenBank/DDBJ whole genome shotgun (WGS) entry which is preliminary data.</text>
</comment>
<evidence type="ECO:0000313" key="7">
    <source>
        <dbReference type="Proteomes" id="UP000799429"/>
    </source>
</evidence>
<evidence type="ECO:0000256" key="5">
    <source>
        <dbReference type="ARBA" id="ARBA00037226"/>
    </source>
</evidence>
<evidence type="ECO:0000256" key="3">
    <source>
        <dbReference type="ARBA" id="ARBA00023274"/>
    </source>
</evidence>
<dbReference type="PANTHER" id="PTHR13528:SF2">
    <property type="entry name" value="LARGE RIBOSOMAL SUBUNIT PROTEIN BL28M"/>
    <property type="match status" value="1"/>
</dbReference>
<organism evidence="6 7">
    <name type="scientific">Patellaria atrata CBS 101060</name>
    <dbReference type="NCBI Taxonomy" id="1346257"/>
    <lineage>
        <taxon>Eukaryota</taxon>
        <taxon>Fungi</taxon>
        <taxon>Dikarya</taxon>
        <taxon>Ascomycota</taxon>
        <taxon>Pezizomycotina</taxon>
        <taxon>Dothideomycetes</taxon>
        <taxon>Dothideomycetes incertae sedis</taxon>
        <taxon>Patellariales</taxon>
        <taxon>Patellariaceae</taxon>
        <taxon>Patellaria</taxon>
    </lineage>
</organism>
<evidence type="ECO:0000256" key="4">
    <source>
        <dbReference type="ARBA" id="ARBA00035269"/>
    </source>
</evidence>
<dbReference type="InterPro" id="IPR037147">
    <property type="entry name" value="Ribosomal_bL28_sf"/>
</dbReference>
<accession>A0A9P4SBV5</accession>
<comment type="similarity">
    <text evidence="1">Belongs to the bacterial ribosomal protein bL28 family.</text>
</comment>
<keyword evidence="7" id="KW-1185">Reference proteome</keyword>
<evidence type="ECO:0000256" key="1">
    <source>
        <dbReference type="ARBA" id="ARBA00008760"/>
    </source>
</evidence>
<dbReference type="GO" id="GO:0003735">
    <property type="term" value="F:structural constituent of ribosome"/>
    <property type="evidence" value="ECO:0007669"/>
    <property type="project" value="InterPro"/>
</dbReference>